<dbReference type="Proteomes" id="UP001154282">
    <property type="component" value="Unassembled WGS sequence"/>
</dbReference>
<feature type="region of interest" description="Disordered" evidence="1">
    <location>
        <begin position="1"/>
        <end position="66"/>
    </location>
</feature>
<feature type="compositionally biased region" description="Polar residues" evidence="1">
    <location>
        <begin position="56"/>
        <end position="66"/>
    </location>
</feature>
<dbReference type="AlphaFoldDB" id="A0AAV0HUP0"/>
<evidence type="ECO:0000313" key="2">
    <source>
        <dbReference type="EMBL" id="CAI0388283.1"/>
    </source>
</evidence>
<reference evidence="2" key="1">
    <citation type="submission" date="2022-08" db="EMBL/GenBank/DDBJ databases">
        <authorList>
            <person name="Gutierrez-Valencia J."/>
        </authorList>
    </citation>
    <scope>NUCLEOTIDE SEQUENCE</scope>
</reference>
<name>A0AAV0HUP0_9ROSI</name>
<proteinExistence type="predicted"/>
<organism evidence="2 3">
    <name type="scientific">Linum tenue</name>
    <dbReference type="NCBI Taxonomy" id="586396"/>
    <lineage>
        <taxon>Eukaryota</taxon>
        <taxon>Viridiplantae</taxon>
        <taxon>Streptophyta</taxon>
        <taxon>Embryophyta</taxon>
        <taxon>Tracheophyta</taxon>
        <taxon>Spermatophyta</taxon>
        <taxon>Magnoliopsida</taxon>
        <taxon>eudicotyledons</taxon>
        <taxon>Gunneridae</taxon>
        <taxon>Pentapetalae</taxon>
        <taxon>rosids</taxon>
        <taxon>fabids</taxon>
        <taxon>Malpighiales</taxon>
        <taxon>Linaceae</taxon>
        <taxon>Linum</taxon>
    </lineage>
</organism>
<dbReference type="EMBL" id="CAMGYJ010000002">
    <property type="protein sequence ID" value="CAI0388283.1"/>
    <property type="molecule type" value="Genomic_DNA"/>
</dbReference>
<evidence type="ECO:0000313" key="3">
    <source>
        <dbReference type="Proteomes" id="UP001154282"/>
    </source>
</evidence>
<protein>
    <submittedName>
        <fullName evidence="2">Uncharacterized protein</fullName>
    </submittedName>
</protein>
<comment type="caution">
    <text evidence="2">The sequence shown here is derived from an EMBL/GenBank/DDBJ whole genome shotgun (WGS) entry which is preliminary data.</text>
</comment>
<keyword evidence="3" id="KW-1185">Reference proteome</keyword>
<evidence type="ECO:0000256" key="1">
    <source>
        <dbReference type="SAM" id="MobiDB-lite"/>
    </source>
</evidence>
<gene>
    <name evidence="2" type="ORF">LITE_LOCUS5776</name>
</gene>
<sequence length="66" mass="7334">MGDEPCSSETSPNPALHLPNDFRRNIHPHNHPIQRPYHNQEEEGLGPLPASPAQEALQSVSALQFK</sequence>
<accession>A0AAV0HUP0</accession>